<comment type="caution">
    <text evidence="2">The sequence shown here is derived from an EMBL/GenBank/DDBJ whole genome shotgun (WGS) entry which is preliminary data.</text>
</comment>
<reference evidence="2" key="1">
    <citation type="submission" date="2022-12" db="EMBL/GenBank/DDBJ databases">
        <authorList>
            <person name="Petersen C."/>
        </authorList>
    </citation>
    <scope>NUCLEOTIDE SEQUENCE</scope>
    <source>
        <strain evidence="2">IBT 29677</strain>
    </source>
</reference>
<accession>A0A9X0BBX9</accession>
<evidence type="ECO:0000256" key="1">
    <source>
        <dbReference type="SAM" id="MobiDB-lite"/>
    </source>
</evidence>
<evidence type="ECO:0000313" key="3">
    <source>
        <dbReference type="Proteomes" id="UP001147747"/>
    </source>
</evidence>
<sequence>MRFRWVKENRALYVSPKGQRVSPSQPRYHVASHSLHESQLLALASAKSSARTEPDRSLPLATTSNAGGATE</sequence>
<proteinExistence type="predicted"/>
<name>A0A9X0BBX9_9EURO</name>
<dbReference type="EMBL" id="JAPZBU010000005">
    <property type="protein sequence ID" value="KAJ5404054.1"/>
    <property type="molecule type" value="Genomic_DNA"/>
</dbReference>
<evidence type="ECO:0000313" key="2">
    <source>
        <dbReference type="EMBL" id="KAJ5404054.1"/>
    </source>
</evidence>
<dbReference type="GeneID" id="81367542"/>
<gene>
    <name evidence="2" type="ORF">N7509_003925</name>
</gene>
<protein>
    <submittedName>
        <fullName evidence="2">Uncharacterized protein</fullName>
    </submittedName>
</protein>
<feature type="region of interest" description="Disordered" evidence="1">
    <location>
        <begin position="45"/>
        <end position="71"/>
    </location>
</feature>
<dbReference type="AlphaFoldDB" id="A0A9X0BBX9"/>
<reference evidence="2" key="2">
    <citation type="journal article" date="2023" name="IMA Fungus">
        <title>Comparative genomic study of the Penicillium genus elucidates a diverse pangenome and 15 lateral gene transfer events.</title>
        <authorList>
            <person name="Petersen C."/>
            <person name="Sorensen T."/>
            <person name="Nielsen M.R."/>
            <person name="Sondergaard T.E."/>
            <person name="Sorensen J.L."/>
            <person name="Fitzpatrick D.A."/>
            <person name="Frisvad J.C."/>
            <person name="Nielsen K.L."/>
        </authorList>
    </citation>
    <scope>NUCLEOTIDE SEQUENCE</scope>
    <source>
        <strain evidence="2">IBT 29677</strain>
    </source>
</reference>
<feature type="compositionally biased region" description="Polar residues" evidence="1">
    <location>
        <begin position="60"/>
        <end position="71"/>
    </location>
</feature>
<dbReference type="Proteomes" id="UP001147747">
    <property type="component" value="Unassembled WGS sequence"/>
</dbReference>
<organism evidence="2 3">
    <name type="scientific">Penicillium cosmopolitanum</name>
    <dbReference type="NCBI Taxonomy" id="1131564"/>
    <lineage>
        <taxon>Eukaryota</taxon>
        <taxon>Fungi</taxon>
        <taxon>Dikarya</taxon>
        <taxon>Ascomycota</taxon>
        <taxon>Pezizomycotina</taxon>
        <taxon>Eurotiomycetes</taxon>
        <taxon>Eurotiomycetidae</taxon>
        <taxon>Eurotiales</taxon>
        <taxon>Aspergillaceae</taxon>
        <taxon>Penicillium</taxon>
    </lineage>
</organism>
<dbReference type="RefSeq" id="XP_056491296.1">
    <property type="nucleotide sequence ID" value="XM_056628562.1"/>
</dbReference>
<keyword evidence="3" id="KW-1185">Reference proteome</keyword>